<accession>A0A4R7P9M9</accession>
<evidence type="ECO:0000256" key="1">
    <source>
        <dbReference type="ARBA" id="ARBA00000971"/>
    </source>
</evidence>
<dbReference type="GO" id="GO:0044183">
    <property type="term" value="F:protein folding chaperone"/>
    <property type="evidence" value="ECO:0007669"/>
    <property type="project" value="TreeGrafter"/>
</dbReference>
<evidence type="ECO:0000256" key="5">
    <source>
        <dbReference type="ARBA" id="ARBA00022618"/>
    </source>
</evidence>
<dbReference type="PROSITE" id="PS50059">
    <property type="entry name" value="FKBP_PPIASE"/>
    <property type="match status" value="1"/>
</dbReference>
<sequence length="437" mass="48339">MDVNLETPGGLLRQMRVTIPADRVSKAVDERLRTMSQRAKLPGFRPGKAPLKVIQQQFGPSARMDAVSDLVQRSYPEALVKVGVRPAGQPQINVTFEKPGEALEYVASFEVFPEIQLSGLDALEIEQPVVEVTEADVERLVLNLRKGRRVFNTVTRAAASGDMVKLDFDGKLEGESFQGGKGDGVEIELGAGQFLADLENGVVGHSAGDEFVVPVNFPADYRAEELKGKTAQFAVKLHEVKEVVLPAIEDAEFLAAHKVDSVDALHAKAREALENEREKAIQRRKKNQVMEQLATTNPIEVPKSLVQQEVPNLRQQAAQRMNMQNVPPEQLAEMLPAQLFEANASRKVALGLLLGEVVKQRDVKLDVTKVDVALDAMARDFEQPEQVKTYYRSRPEMMDGLRAMVLEDQVVDLLLEGARKVDKPMSLEQLLNPQAQA</sequence>
<gene>
    <name evidence="11" type="primary">tig</name>
    <name evidence="15" type="ORF">DFR24_0057</name>
</gene>
<evidence type="ECO:0000256" key="6">
    <source>
        <dbReference type="ARBA" id="ARBA00023110"/>
    </source>
</evidence>
<evidence type="ECO:0000256" key="11">
    <source>
        <dbReference type="HAMAP-Rule" id="MF_00303"/>
    </source>
</evidence>
<evidence type="ECO:0000256" key="3">
    <source>
        <dbReference type="ARBA" id="ARBA00013194"/>
    </source>
</evidence>
<dbReference type="InterPro" id="IPR008880">
    <property type="entry name" value="Trigger_fac_C"/>
</dbReference>
<comment type="catalytic activity">
    <reaction evidence="1 11 12">
        <text>[protein]-peptidylproline (omega=180) = [protein]-peptidylproline (omega=0)</text>
        <dbReference type="Rhea" id="RHEA:16237"/>
        <dbReference type="Rhea" id="RHEA-COMP:10747"/>
        <dbReference type="Rhea" id="RHEA-COMP:10748"/>
        <dbReference type="ChEBI" id="CHEBI:83833"/>
        <dbReference type="ChEBI" id="CHEBI:83834"/>
        <dbReference type="EC" id="5.2.1.8"/>
    </reaction>
</comment>
<dbReference type="InterPro" id="IPR008881">
    <property type="entry name" value="Trigger_fac_ribosome-bd_bac"/>
</dbReference>
<evidence type="ECO:0000313" key="15">
    <source>
        <dbReference type="EMBL" id="TDU30705.1"/>
    </source>
</evidence>
<evidence type="ECO:0000313" key="16">
    <source>
        <dbReference type="Proteomes" id="UP000295341"/>
    </source>
</evidence>
<dbReference type="SUPFAM" id="SSF109998">
    <property type="entry name" value="Triger factor/SurA peptide-binding domain-like"/>
    <property type="match status" value="1"/>
</dbReference>
<evidence type="ECO:0000259" key="14">
    <source>
        <dbReference type="PROSITE" id="PS50059"/>
    </source>
</evidence>
<dbReference type="InterPro" id="IPR027304">
    <property type="entry name" value="Trigger_fact/SurA_dom_sf"/>
</dbReference>
<comment type="caution">
    <text evidence="15">The sequence shown here is derived from an EMBL/GenBank/DDBJ whole genome shotgun (WGS) entry which is preliminary data.</text>
</comment>
<dbReference type="GO" id="GO:0015031">
    <property type="term" value="P:protein transport"/>
    <property type="evidence" value="ECO:0007669"/>
    <property type="project" value="UniProtKB-UniRule"/>
</dbReference>
<keyword evidence="9 11" id="KW-0131">Cell cycle</keyword>
<keyword evidence="7 11" id="KW-0143">Chaperone</keyword>
<reference evidence="15 16" key="1">
    <citation type="submission" date="2019-03" db="EMBL/GenBank/DDBJ databases">
        <title>Genomic Encyclopedia of Type Strains, Phase IV (KMG-IV): sequencing the most valuable type-strain genomes for metagenomic binning, comparative biology and taxonomic classification.</title>
        <authorList>
            <person name="Goeker M."/>
        </authorList>
    </citation>
    <scope>NUCLEOTIDE SEQUENCE [LARGE SCALE GENOMIC DNA]</scope>
    <source>
        <strain evidence="15 16">DSM 26377</strain>
    </source>
</reference>
<comment type="function">
    <text evidence="11">Involved in protein export. Acts as a chaperone by maintaining the newly synthesized protein in an open conformation. Functions as a peptidyl-prolyl cis-trans isomerase.</text>
</comment>
<comment type="domain">
    <text evidence="11">Consists of 3 domains; the N-terminus binds the ribosome, the middle domain has PPIase activity, while the C-terminus has intrinsic chaperone activity on its own.</text>
</comment>
<dbReference type="Pfam" id="PF00254">
    <property type="entry name" value="FKBP_C"/>
    <property type="match status" value="1"/>
</dbReference>
<proteinExistence type="inferred from homology"/>
<dbReference type="HAMAP" id="MF_00303">
    <property type="entry name" value="Trigger_factor_Tig"/>
    <property type="match status" value="1"/>
</dbReference>
<dbReference type="PANTHER" id="PTHR30560:SF3">
    <property type="entry name" value="TRIGGER FACTOR-LIKE PROTEIN TIG, CHLOROPLASTIC"/>
    <property type="match status" value="1"/>
</dbReference>
<evidence type="ECO:0000256" key="12">
    <source>
        <dbReference type="PROSITE-ProRule" id="PRU00277"/>
    </source>
</evidence>
<keyword evidence="16" id="KW-1185">Reference proteome</keyword>
<dbReference type="EMBL" id="SOBT01000008">
    <property type="protein sequence ID" value="TDU30705.1"/>
    <property type="molecule type" value="Genomic_DNA"/>
</dbReference>
<dbReference type="Gene3D" id="1.10.3120.10">
    <property type="entry name" value="Trigger factor, C-terminal domain"/>
    <property type="match status" value="1"/>
</dbReference>
<dbReference type="GO" id="GO:0051083">
    <property type="term" value="P:'de novo' cotranslational protein folding"/>
    <property type="evidence" value="ECO:0007669"/>
    <property type="project" value="TreeGrafter"/>
</dbReference>
<dbReference type="Pfam" id="PF05698">
    <property type="entry name" value="Trigger_C"/>
    <property type="match status" value="1"/>
</dbReference>
<dbReference type="Gene3D" id="3.10.50.40">
    <property type="match status" value="1"/>
</dbReference>
<organism evidence="15 16">
    <name type="scientific">Panacagrimonas perspica</name>
    <dbReference type="NCBI Taxonomy" id="381431"/>
    <lineage>
        <taxon>Bacteria</taxon>
        <taxon>Pseudomonadati</taxon>
        <taxon>Pseudomonadota</taxon>
        <taxon>Gammaproteobacteria</taxon>
        <taxon>Nevskiales</taxon>
        <taxon>Nevskiaceae</taxon>
        <taxon>Panacagrimonas</taxon>
    </lineage>
</organism>
<evidence type="ECO:0000256" key="7">
    <source>
        <dbReference type="ARBA" id="ARBA00023186"/>
    </source>
</evidence>
<dbReference type="InterPro" id="IPR005215">
    <property type="entry name" value="Trig_fac"/>
</dbReference>
<comment type="subcellular location">
    <subcellularLocation>
        <location evidence="11">Cytoplasm</location>
    </subcellularLocation>
    <text evidence="11">About half TF is bound to the ribosome near the polypeptide exit tunnel while the other half is free in the cytoplasm.</text>
</comment>
<dbReference type="RefSeq" id="WP_133879357.1">
    <property type="nucleotide sequence ID" value="NZ_MWIN01000023.1"/>
</dbReference>
<dbReference type="OrthoDB" id="9767721at2"/>
<dbReference type="Proteomes" id="UP000295341">
    <property type="component" value="Unassembled WGS sequence"/>
</dbReference>
<dbReference type="InterPro" id="IPR037041">
    <property type="entry name" value="Trigger_fac_C_sf"/>
</dbReference>
<feature type="domain" description="PPIase FKBP-type" evidence="14">
    <location>
        <begin position="161"/>
        <end position="246"/>
    </location>
</feature>
<evidence type="ECO:0000256" key="8">
    <source>
        <dbReference type="ARBA" id="ARBA00023235"/>
    </source>
</evidence>
<keyword evidence="11" id="KW-0963">Cytoplasm</keyword>
<dbReference type="NCBIfam" id="TIGR00115">
    <property type="entry name" value="tig"/>
    <property type="match status" value="1"/>
</dbReference>
<dbReference type="FunFam" id="3.10.50.40:FF:000001">
    <property type="entry name" value="Trigger factor"/>
    <property type="match status" value="1"/>
</dbReference>
<dbReference type="AlphaFoldDB" id="A0A4R7P9M9"/>
<keyword evidence="5 11" id="KW-0132">Cell division</keyword>
<dbReference type="InterPro" id="IPR036611">
    <property type="entry name" value="Trigger_fac_ribosome-bd_sf"/>
</dbReference>
<dbReference type="SUPFAM" id="SSF102735">
    <property type="entry name" value="Trigger factor ribosome-binding domain"/>
    <property type="match status" value="1"/>
</dbReference>
<dbReference type="SUPFAM" id="SSF54534">
    <property type="entry name" value="FKBP-like"/>
    <property type="match status" value="1"/>
</dbReference>
<dbReference type="EC" id="5.2.1.8" evidence="3 11"/>
<evidence type="ECO:0000256" key="10">
    <source>
        <dbReference type="ARBA" id="ARBA00029986"/>
    </source>
</evidence>
<dbReference type="Gene3D" id="3.30.70.1050">
    <property type="entry name" value="Trigger factor ribosome-binding domain"/>
    <property type="match status" value="1"/>
</dbReference>
<comment type="similarity">
    <text evidence="2 11 13">Belongs to the FKBP-type PPIase family. Tig subfamily.</text>
</comment>
<keyword evidence="8 11" id="KW-0413">Isomerase</keyword>
<evidence type="ECO:0000256" key="9">
    <source>
        <dbReference type="ARBA" id="ARBA00023306"/>
    </source>
</evidence>
<dbReference type="GO" id="GO:0043022">
    <property type="term" value="F:ribosome binding"/>
    <property type="evidence" value="ECO:0007669"/>
    <property type="project" value="TreeGrafter"/>
</dbReference>
<name>A0A4R7P9M9_9GAMM</name>
<dbReference type="GO" id="GO:0005737">
    <property type="term" value="C:cytoplasm"/>
    <property type="evidence" value="ECO:0007669"/>
    <property type="project" value="UniProtKB-SubCell"/>
</dbReference>
<dbReference type="InterPro" id="IPR001179">
    <property type="entry name" value="PPIase_FKBP_dom"/>
</dbReference>
<dbReference type="PANTHER" id="PTHR30560">
    <property type="entry name" value="TRIGGER FACTOR CHAPERONE AND PEPTIDYL-PROLYL CIS/TRANS ISOMERASE"/>
    <property type="match status" value="1"/>
</dbReference>
<keyword evidence="6 11" id="KW-0697">Rotamase</keyword>
<dbReference type="PIRSF" id="PIRSF003095">
    <property type="entry name" value="Trigger_factor"/>
    <property type="match status" value="1"/>
</dbReference>
<dbReference type="GO" id="GO:0003755">
    <property type="term" value="F:peptidyl-prolyl cis-trans isomerase activity"/>
    <property type="evidence" value="ECO:0007669"/>
    <property type="project" value="UniProtKB-UniRule"/>
</dbReference>
<dbReference type="InterPro" id="IPR046357">
    <property type="entry name" value="PPIase_dom_sf"/>
</dbReference>
<dbReference type="Pfam" id="PF05697">
    <property type="entry name" value="Trigger_N"/>
    <property type="match status" value="1"/>
</dbReference>
<evidence type="ECO:0000256" key="4">
    <source>
        <dbReference type="ARBA" id="ARBA00016902"/>
    </source>
</evidence>
<evidence type="ECO:0000256" key="13">
    <source>
        <dbReference type="RuleBase" id="RU003914"/>
    </source>
</evidence>
<dbReference type="GO" id="GO:0051301">
    <property type="term" value="P:cell division"/>
    <property type="evidence" value="ECO:0007669"/>
    <property type="project" value="UniProtKB-KW"/>
</dbReference>
<protein>
    <recommendedName>
        <fullName evidence="4 11">Trigger factor</fullName>
        <shortName evidence="11">TF</shortName>
        <ecNumber evidence="3 11">5.2.1.8</ecNumber>
    </recommendedName>
    <alternativeName>
        <fullName evidence="10 11">PPIase</fullName>
    </alternativeName>
</protein>
<evidence type="ECO:0000256" key="2">
    <source>
        <dbReference type="ARBA" id="ARBA00005464"/>
    </source>
</evidence>
<dbReference type="GO" id="GO:0043335">
    <property type="term" value="P:protein unfolding"/>
    <property type="evidence" value="ECO:0007669"/>
    <property type="project" value="TreeGrafter"/>
</dbReference>